<comment type="caution">
    <text evidence="15">The sequence shown here is derived from an EMBL/GenBank/DDBJ whole genome shotgun (WGS) entry which is preliminary data.</text>
</comment>
<comment type="catalytic activity">
    <reaction evidence="1">
        <text>ATP + protein L-histidine = ADP + protein N-phospho-L-histidine.</text>
        <dbReference type="EC" id="2.7.13.3"/>
    </reaction>
</comment>
<evidence type="ECO:0000256" key="9">
    <source>
        <dbReference type="ARBA" id="ARBA00022777"/>
    </source>
</evidence>
<keyword evidence="12 13" id="KW-0472">Membrane</keyword>
<dbReference type="OrthoDB" id="341208at2"/>
<comment type="subcellular location">
    <subcellularLocation>
        <location evidence="2">Cell membrane</location>
        <topology evidence="2">Multi-pass membrane protein</topology>
    </subcellularLocation>
</comment>
<organism evidence="15 16">
    <name type="scientific">Methylobacterium oxalidis</name>
    <dbReference type="NCBI Taxonomy" id="944322"/>
    <lineage>
        <taxon>Bacteria</taxon>
        <taxon>Pseudomonadati</taxon>
        <taxon>Pseudomonadota</taxon>
        <taxon>Alphaproteobacteria</taxon>
        <taxon>Hyphomicrobiales</taxon>
        <taxon>Methylobacteriaceae</taxon>
        <taxon>Methylobacterium</taxon>
    </lineage>
</organism>
<keyword evidence="5" id="KW-0597">Phosphoprotein</keyword>
<protein>
    <recommendedName>
        <fullName evidence="3">histidine kinase</fullName>
        <ecNumber evidence="3">2.7.13.3</ecNumber>
    </recommendedName>
</protein>
<proteinExistence type="predicted"/>
<evidence type="ECO:0000256" key="10">
    <source>
        <dbReference type="ARBA" id="ARBA00022840"/>
    </source>
</evidence>
<keyword evidence="6" id="KW-0808">Transferase</keyword>
<dbReference type="PANTHER" id="PTHR41523:SF7">
    <property type="entry name" value="HISTIDINE KINASE"/>
    <property type="match status" value="1"/>
</dbReference>
<dbReference type="GO" id="GO:0004673">
    <property type="term" value="F:protein histidine kinase activity"/>
    <property type="evidence" value="ECO:0007669"/>
    <property type="project" value="UniProtKB-EC"/>
</dbReference>
<evidence type="ECO:0000259" key="14">
    <source>
        <dbReference type="PROSITE" id="PS50885"/>
    </source>
</evidence>
<dbReference type="SMART" id="SM00911">
    <property type="entry name" value="HWE_HK"/>
    <property type="match status" value="1"/>
</dbReference>
<evidence type="ECO:0000256" key="12">
    <source>
        <dbReference type="ARBA" id="ARBA00023136"/>
    </source>
</evidence>
<dbReference type="AlphaFoldDB" id="A0A512J1V1"/>
<evidence type="ECO:0000313" key="16">
    <source>
        <dbReference type="Proteomes" id="UP000321960"/>
    </source>
</evidence>
<dbReference type="SMART" id="SM00304">
    <property type="entry name" value="HAMP"/>
    <property type="match status" value="1"/>
</dbReference>
<feature type="transmembrane region" description="Helical" evidence="13">
    <location>
        <begin position="311"/>
        <end position="333"/>
    </location>
</feature>
<dbReference type="Pfam" id="PF00672">
    <property type="entry name" value="HAMP"/>
    <property type="match status" value="1"/>
</dbReference>
<dbReference type="GO" id="GO:0005524">
    <property type="term" value="F:ATP binding"/>
    <property type="evidence" value="ECO:0007669"/>
    <property type="project" value="UniProtKB-KW"/>
</dbReference>
<evidence type="ECO:0000313" key="15">
    <source>
        <dbReference type="EMBL" id="GEP03839.1"/>
    </source>
</evidence>
<gene>
    <name evidence="15" type="ORF">MOX02_18770</name>
</gene>
<dbReference type="GO" id="GO:0005886">
    <property type="term" value="C:plasma membrane"/>
    <property type="evidence" value="ECO:0007669"/>
    <property type="project" value="UniProtKB-SubCell"/>
</dbReference>
<evidence type="ECO:0000256" key="6">
    <source>
        <dbReference type="ARBA" id="ARBA00022679"/>
    </source>
</evidence>
<dbReference type="GO" id="GO:0007165">
    <property type="term" value="P:signal transduction"/>
    <property type="evidence" value="ECO:0007669"/>
    <property type="project" value="InterPro"/>
</dbReference>
<dbReference type="Proteomes" id="UP000321960">
    <property type="component" value="Unassembled WGS sequence"/>
</dbReference>
<evidence type="ECO:0000256" key="3">
    <source>
        <dbReference type="ARBA" id="ARBA00012438"/>
    </source>
</evidence>
<evidence type="ECO:0000256" key="2">
    <source>
        <dbReference type="ARBA" id="ARBA00004651"/>
    </source>
</evidence>
<dbReference type="InterPro" id="IPR011102">
    <property type="entry name" value="Sig_transdc_His_kinase_HWE"/>
</dbReference>
<dbReference type="Gene3D" id="6.10.340.10">
    <property type="match status" value="1"/>
</dbReference>
<keyword evidence="8" id="KW-0547">Nucleotide-binding</keyword>
<evidence type="ECO:0000256" key="5">
    <source>
        <dbReference type="ARBA" id="ARBA00022553"/>
    </source>
</evidence>
<keyword evidence="11 13" id="KW-1133">Transmembrane helix</keyword>
<keyword evidence="4" id="KW-1003">Cell membrane</keyword>
<dbReference type="InterPro" id="IPR029151">
    <property type="entry name" value="Sensor-like_sf"/>
</dbReference>
<evidence type="ECO:0000256" key="4">
    <source>
        <dbReference type="ARBA" id="ARBA00022475"/>
    </source>
</evidence>
<dbReference type="CDD" id="cd12914">
    <property type="entry name" value="PDC1_DGC_like"/>
    <property type="match status" value="1"/>
</dbReference>
<dbReference type="CDD" id="cd06225">
    <property type="entry name" value="HAMP"/>
    <property type="match status" value="1"/>
</dbReference>
<dbReference type="Pfam" id="PF02743">
    <property type="entry name" value="dCache_1"/>
    <property type="match status" value="1"/>
</dbReference>
<evidence type="ECO:0000256" key="8">
    <source>
        <dbReference type="ARBA" id="ARBA00022741"/>
    </source>
</evidence>
<dbReference type="PROSITE" id="PS50885">
    <property type="entry name" value="HAMP"/>
    <property type="match status" value="1"/>
</dbReference>
<keyword evidence="7 13" id="KW-0812">Transmembrane</keyword>
<sequence>MRLASDSEVAQIDSSRSVELRSGSKGEGCGEAKLLTSRVLALVALALTPALAIQGYNEYALRADRDEAVRADALATARVVSGDLDQLSESVRQTLDIVAETPAVRQRDPQACTEYLQRIIDKLPQVILLAVTEPNGSLLCNSLGSAPGAYSVSDRDYHQRALAAGEFAMGGFARGVATERESVHFAQPLRDDDARPVGVLVASIDLSWLSERLRHLVPQKSTSLTLTDRNGVVLVRRPDQEVWVGRPLPPERLARLARDQDAARTVTGLDGRERVVGVVHPKGVLEGLTVVVGRDRALAFADVDAATHRGIVLILIGAALSVAGALVGGRAFIRWPLDRLLRTVAAWRAGDLRARTGIAGHSEFGQLGEAFDAMAKSVQASQDDLRAELARSRSLQDQQTTMLHELNHRVKNTLATVQALARQSRGGEEDVAQFEARLLALSKTHDLLTRDDWSGASLREVLESELGPYRSSVDQVVLVGPPVILAPRYVLAIGMLAHEMTTNAAKYGALSVPSGQVSIVWSVAMRSDSGKRLYLTWQERAGPHVSPPRRQGFGTRLITGAIKRELDGEIDIEFCASGVRLHLDVPIEQAAPGVVAVQSLDRTG</sequence>
<reference evidence="15 16" key="1">
    <citation type="submission" date="2019-07" db="EMBL/GenBank/DDBJ databases">
        <title>Whole genome shotgun sequence of Methylobacterium oxalidis NBRC 107715.</title>
        <authorList>
            <person name="Hosoyama A."/>
            <person name="Uohara A."/>
            <person name="Ohji S."/>
            <person name="Ichikawa N."/>
        </authorList>
    </citation>
    <scope>NUCLEOTIDE SEQUENCE [LARGE SCALE GENOMIC DNA]</scope>
    <source>
        <strain evidence="15 16">NBRC 107715</strain>
    </source>
</reference>
<dbReference type="InterPro" id="IPR003660">
    <property type="entry name" value="HAMP_dom"/>
</dbReference>
<accession>A0A512J1V1</accession>
<dbReference type="SUPFAM" id="SSF158472">
    <property type="entry name" value="HAMP domain-like"/>
    <property type="match status" value="1"/>
</dbReference>
<evidence type="ECO:0000256" key="11">
    <source>
        <dbReference type="ARBA" id="ARBA00022989"/>
    </source>
</evidence>
<feature type="domain" description="HAMP" evidence="14">
    <location>
        <begin position="331"/>
        <end position="383"/>
    </location>
</feature>
<dbReference type="SUPFAM" id="SSF103190">
    <property type="entry name" value="Sensory domain-like"/>
    <property type="match status" value="1"/>
</dbReference>
<name>A0A512J1V1_9HYPH</name>
<evidence type="ECO:0000256" key="1">
    <source>
        <dbReference type="ARBA" id="ARBA00000085"/>
    </source>
</evidence>
<dbReference type="Gene3D" id="3.30.450.20">
    <property type="entry name" value="PAS domain"/>
    <property type="match status" value="2"/>
</dbReference>
<dbReference type="EC" id="2.7.13.3" evidence="3"/>
<keyword evidence="9" id="KW-0418">Kinase</keyword>
<evidence type="ECO:0000256" key="7">
    <source>
        <dbReference type="ARBA" id="ARBA00022692"/>
    </source>
</evidence>
<dbReference type="CDD" id="cd12915">
    <property type="entry name" value="PDC2_DGC_like"/>
    <property type="match status" value="1"/>
</dbReference>
<dbReference type="PANTHER" id="PTHR41523">
    <property type="entry name" value="TWO-COMPONENT SYSTEM SENSOR PROTEIN"/>
    <property type="match status" value="1"/>
</dbReference>
<keyword evidence="10" id="KW-0067">ATP-binding</keyword>
<dbReference type="InterPro" id="IPR033479">
    <property type="entry name" value="dCache_1"/>
</dbReference>
<dbReference type="Pfam" id="PF07536">
    <property type="entry name" value="HWE_HK"/>
    <property type="match status" value="1"/>
</dbReference>
<evidence type="ECO:0000256" key="13">
    <source>
        <dbReference type="SAM" id="Phobius"/>
    </source>
</evidence>
<dbReference type="EMBL" id="BJZU01000029">
    <property type="protein sequence ID" value="GEP03839.1"/>
    <property type="molecule type" value="Genomic_DNA"/>
</dbReference>